<name>A9E0X7_9FLAO</name>
<proteinExistence type="predicted"/>
<dbReference type="HOGENOM" id="CLU_2973546_0_0_10"/>
<sequence>MKKKNNQLRLNKKQISILNQSAITGGRPSGFSRQCPVETVNITRCYGANQCQKWPRQD</sequence>
<protein>
    <submittedName>
        <fullName evidence="1">Uncharacterized protein</fullName>
    </submittedName>
</protein>
<gene>
    <name evidence="1" type="ORF">KAOT1_21926</name>
</gene>
<dbReference type="OrthoDB" id="1449830at2"/>
<reference evidence="1 2" key="1">
    <citation type="journal article" date="2011" name="J. Bacteriol.">
        <title>Genome sequence of the algicidal bacterium Kordia algicida OT-1.</title>
        <authorList>
            <person name="Lee H.S."/>
            <person name="Kang S.G."/>
            <person name="Kwon K.K."/>
            <person name="Lee J.H."/>
            <person name="Kim S.J."/>
        </authorList>
    </citation>
    <scope>NUCLEOTIDE SEQUENCE [LARGE SCALE GENOMIC DNA]</scope>
    <source>
        <strain evidence="1 2">OT-1</strain>
    </source>
</reference>
<dbReference type="AlphaFoldDB" id="A9E0X7"/>
<evidence type="ECO:0000313" key="1">
    <source>
        <dbReference type="EMBL" id="EDP95555.1"/>
    </source>
</evidence>
<dbReference type="EMBL" id="ABIB01000007">
    <property type="protein sequence ID" value="EDP95555.1"/>
    <property type="molecule type" value="Genomic_DNA"/>
</dbReference>
<organism evidence="1 2">
    <name type="scientific">Kordia algicida OT-1</name>
    <dbReference type="NCBI Taxonomy" id="391587"/>
    <lineage>
        <taxon>Bacteria</taxon>
        <taxon>Pseudomonadati</taxon>
        <taxon>Bacteroidota</taxon>
        <taxon>Flavobacteriia</taxon>
        <taxon>Flavobacteriales</taxon>
        <taxon>Flavobacteriaceae</taxon>
        <taxon>Kordia</taxon>
    </lineage>
</organism>
<keyword evidence="2" id="KW-1185">Reference proteome</keyword>
<evidence type="ECO:0000313" key="2">
    <source>
        <dbReference type="Proteomes" id="UP000002945"/>
    </source>
</evidence>
<dbReference type="RefSeq" id="WP_007096909.1">
    <property type="nucleotide sequence ID" value="NZ_CP142125.1"/>
</dbReference>
<accession>A9E0X7</accession>
<comment type="caution">
    <text evidence="1">The sequence shown here is derived from an EMBL/GenBank/DDBJ whole genome shotgun (WGS) entry which is preliminary data.</text>
</comment>
<dbReference type="Proteomes" id="UP000002945">
    <property type="component" value="Unassembled WGS sequence"/>
</dbReference>